<dbReference type="Gene3D" id="3.30.1490.300">
    <property type="match status" value="1"/>
</dbReference>
<name>A0A1W1HLC2_9BACT</name>
<evidence type="ECO:0008006" key="3">
    <source>
        <dbReference type="Google" id="ProtNLM"/>
    </source>
</evidence>
<dbReference type="AlphaFoldDB" id="A0A1W1HLC2"/>
<dbReference type="EMBL" id="FWEV01000344">
    <property type="protein sequence ID" value="SLM33235.1"/>
    <property type="molecule type" value="Genomic_DNA"/>
</dbReference>
<dbReference type="Proteomes" id="UP000191931">
    <property type="component" value="Unassembled WGS sequence"/>
</dbReference>
<protein>
    <recommendedName>
        <fullName evidence="3">SHS2 domain-containing protein</fullName>
    </recommendedName>
</protein>
<dbReference type="OrthoDB" id="5431056at2"/>
<organism evidence="1 2">
    <name type="scientific">Desulfamplus magnetovallimortis</name>
    <dbReference type="NCBI Taxonomy" id="1246637"/>
    <lineage>
        <taxon>Bacteria</taxon>
        <taxon>Pseudomonadati</taxon>
        <taxon>Thermodesulfobacteriota</taxon>
        <taxon>Desulfobacteria</taxon>
        <taxon>Desulfobacterales</taxon>
        <taxon>Desulfobacteraceae</taxon>
        <taxon>Desulfamplus</taxon>
    </lineage>
</organism>
<dbReference type="Gene3D" id="3.30.420.40">
    <property type="match status" value="2"/>
</dbReference>
<sequence>MSEKILGIEIGTSIIYGVVIQKTRKGIFILDACHVPYDVKTHELEEALENLLSELDTTGCTASAITISPSMAFFRTLDFPFSSPAKIRQVLDFELASVLPLPSAGYLSDFSIIKAVIPDETGLQYPEMANMVAKNTKHSIFTTSVPTEIVDICFNIVSKRAVQPDMITVSGLPAAHLLTKSYSASSSEDHSTITILILINADEITTVFIYQKNILAIRTFSITKKMPSGKPLKTDSFYNKHLQQTMTALSMRHGITGERANYYVISSAPEKYSPEFNSKILKP</sequence>
<evidence type="ECO:0000313" key="2">
    <source>
        <dbReference type="Proteomes" id="UP000191931"/>
    </source>
</evidence>
<dbReference type="RefSeq" id="WP_080803520.1">
    <property type="nucleotide sequence ID" value="NZ_LT828544.1"/>
</dbReference>
<gene>
    <name evidence="1" type="ORF">MTBBW1_970015</name>
</gene>
<dbReference type="STRING" id="1246637.MTBBW1_970015"/>
<keyword evidence="2" id="KW-1185">Reference proteome</keyword>
<proteinExistence type="predicted"/>
<reference evidence="1 2" key="1">
    <citation type="submission" date="2017-03" db="EMBL/GenBank/DDBJ databases">
        <authorList>
            <person name="Afonso C.L."/>
            <person name="Miller P.J."/>
            <person name="Scott M.A."/>
            <person name="Spackman E."/>
            <person name="Goraichik I."/>
            <person name="Dimitrov K.M."/>
            <person name="Suarez D.L."/>
            <person name="Swayne D.E."/>
        </authorList>
    </citation>
    <scope>NUCLEOTIDE SEQUENCE [LARGE SCALE GENOMIC DNA]</scope>
    <source>
        <strain evidence="1">PRJEB14757</strain>
    </source>
</reference>
<accession>A0A1W1HLC2</accession>
<evidence type="ECO:0000313" key="1">
    <source>
        <dbReference type="EMBL" id="SLM33235.1"/>
    </source>
</evidence>